<dbReference type="CDD" id="cd10936">
    <property type="entry name" value="CE4_DAC2"/>
    <property type="match status" value="1"/>
</dbReference>
<dbReference type="SUPFAM" id="SSF88713">
    <property type="entry name" value="Glycoside hydrolase/deacetylase"/>
    <property type="match status" value="1"/>
</dbReference>
<evidence type="ECO:0000313" key="3">
    <source>
        <dbReference type="EMBL" id="GLK69811.1"/>
    </source>
</evidence>
<organism evidence="3 4">
    <name type="scientific">Hansschlegelia plantiphila</name>
    <dbReference type="NCBI Taxonomy" id="374655"/>
    <lineage>
        <taxon>Bacteria</taxon>
        <taxon>Pseudomonadati</taxon>
        <taxon>Pseudomonadota</taxon>
        <taxon>Alphaproteobacteria</taxon>
        <taxon>Hyphomicrobiales</taxon>
        <taxon>Methylopilaceae</taxon>
        <taxon>Hansschlegelia</taxon>
    </lineage>
</organism>
<gene>
    <name evidence="3" type="ORF">GCM10008179_34490</name>
</gene>
<reference evidence="3" key="1">
    <citation type="journal article" date="2014" name="Int. J. Syst. Evol. Microbiol.">
        <title>Complete genome sequence of Corynebacterium casei LMG S-19264T (=DSM 44701T), isolated from a smear-ripened cheese.</title>
        <authorList>
            <consortium name="US DOE Joint Genome Institute (JGI-PGF)"/>
            <person name="Walter F."/>
            <person name="Albersmeier A."/>
            <person name="Kalinowski J."/>
            <person name="Ruckert C."/>
        </authorList>
    </citation>
    <scope>NUCLEOTIDE SEQUENCE</scope>
    <source>
        <strain evidence="3">VKM B-2347</strain>
    </source>
</reference>
<dbReference type="EMBL" id="BSFI01000023">
    <property type="protein sequence ID" value="GLK69811.1"/>
    <property type="molecule type" value="Genomic_DNA"/>
</dbReference>
<keyword evidence="2" id="KW-0472">Membrane</keyword>
<dbReference type="PANTHER" id="PTHR30105">
    <property type="entry name" value="UNCHARACTERIZED YIBQ-RELATED"/>
    <property type="match status" value="1"/>
</dbReference>
<protein>
    <recommendedName>
        <fullName evidence="5">Divergent polysaccharide deacetylase family protein</fullName>
    </recommendedName>
</protein>
<feature type="region of interest" description="Disordered" evidence="1">
    <location>
        <begin position="1"/>
        <end position="21"/>
    </location>
</feature>
<reference evidence="3" key="2">
    <citation type="submission" date="2023-01" db="EMBL/GenBank/DDBJ databases">
        <authorList>
            <person name="Sun Q."/>
            <person name="Evtushenko L."/>
        </authorList>
    </citation>
    <scope>NUCLEOTIDE SEQUENCE</scope>
    <source>
        <strain evidence="3">VKM B-2347</strain>
    </source>
</reference>
<dbReference type="InterPro" id="IPR006837">
    <property type="entry name" value="Divergent_DAC"/>
</dbReference>
<dbReference type="Pfam" id="PF04748">
    <property type="entry name" value="Polysacc_deac_2"/>
    <property type="match status" value="1"/>
</dbReference>
<feature type="compositionally biased region" description="Basic and acidic residues" evidence="1">
    <location>
        <begin position="1"/>
        <end position="10"/>
    </location>
</feature>
<dbReference type="Proteomes" id="UP001143372">
    <property type="component" value="Unassembled WGS sequence"/>
</dbReference>
<evidence type="ECO:0000256" key="1">
    <source>
        <dbReference type="SAM" id="MobiDB-lite"/>
    </source>
</evidence>
<evidence type="ECO:0000313" key="4">
    <source>
        <dbReference type="Proteomes" id="UP001143372"/>
    </source>
</evidence>
<accession>A0A9W6J2V3</accession>
<comment type="caution">
    <text evidence="3">The sequence shown here is derived from an EMBL/GenBank/DDBJ whole genome shotgun (WGS) entry which is preliminary data.</text>
</comment>
<dbReference type="RefSeq" id="WP_271170024.1">
    <property type="nucleotide sequence ID" value="NZ_BSFI01000023.1"/>
</dbReference>
<dbReference type="PANTHER" id="PTHR30105:SF2">
    <property type="entry name" value="DIVERGENT POLYSACCHARIDE DEACETYLASE SUPERFAMILY"/>
    <property type="match status" value="1"/>
</dbReference>
<keyword evidence="2" id="KW-1133">Transmembrane helix</keyword>
<sequence>MIGHDLEKPMTARSGRKPGRPPRYDASMIAAFAVGASLALIGFWALLVKDPLGGEPVATAVIQRHVVRSVAATPATTAGYAAAPAVASSRNGIPVVRPGEPLPKSGPVIIRLPGGEDAAEDASAPAKEAQTAMLEDSAYGPLPRVAPDGRRPLDVYARPSPGAAGAPRVALIVAGLGVGRDATLSAIRSLPGAVTFAFSPYGQDVADLVAKARGAGHEVLIQAPMEPFGYPSNDTGPQTLLTALPASANLERLRWALGRAKGYVGVAPLGGGKFLEAEASLSPVFIELARRGLMFAAASAGDNGHFSELAERAGLTHAKPATAIDVVADPAAIDDALADLERAAKQGQVAVGWINASPLGLTRIDVWLAGLADRGVTLAPASAAVGSQGPS</sequence>
<evidence type="ECO:0000256" key="2">
    <source>
        <dbReference type="SAM" id="Phobius"/>
    </source>
</evidence>
<dbReference type="GO" id="GO:0005975">
    <property type="term" value="P:carbohydrate metabolic process"/>
    <property type="evidence" value="ECO:0007669"/>
    <property type="project" value="InterPro"/>
</dbReference>
<keyword evidence="4" id="KW-1185">Reference proteome</keyword>
<dbReference type="AlphaFoldDB" id="A0A9W6J2V3"/>
<dbReference type="InterPro" id="IPR011330">
    <property type="entry name" value="Glyco_hydro/deAcase_b/a-brl"/>
</dbReference>
<feature type="transmembrane region" description="Helical" evidence="2">
    <location>
        <begin position="26"/>
        <end position="47"/>
    </location>
</feature>
<dbReference type="Gene3D" id="3.20.20.370">
    <property type="entry name" value="Glycoside hydrolase/deacetylase"/>
    <property type="match status" value="1"/>
</dbReference>
<proteinExistence type="predicted"/>
<keyword evidence="2" id="KW-0812">Transmembrane</keyword>
<evidence type="ECO:0008006" key="5">
    <source>
        <dbReference type="Google" id="ProtNLM"/>
    </source>
</evidence>
<name>A0A9W6J2V3_9HYPH</name>